<dbReference type="SUPFAM" id="SSF52518">
    <property type="entry name" value="Thiamin diphosphate-binding fold (THDP-binding)"/>
    <property type="match status" value="1"/>
</dbReference>
<accession>A0A507DUB9</accession>
<evidence type="ECO:0000256" key="2">
    <source>
        <dbReference type="ARBA" id="ARBA00012277"/>
    </source>
</evidence>
<dbReference type="InterPro" id="IPR029061">
    <property type="entry name" value="THDP-binding"/>
</dbReference>
<dbReference type="FunFam" id="3.40.50.970:FF:000001">
    <property type="entry name" value="Pyruvate dehydrogenase E1 beta subunit"/>
    <property type="match status" value="1"/>
</dbReference>
<keyword evidence="3" id="KW-0560">Oxidoreductase</keyword>
<protein>
    <recommendedName>
        <fullName evidence="2">3-methyl-2-oxobutanoate dehydrogenase (2-methylpropanoyl-transferring)</fullName>
        <ecNumber evidence="2">1.2.4.4</ecNumber>
    </recommendedName>
</protein>
<dbReference type="GO" id="GO:0006091">
    <property type="term" value="P:generation of precursor metabolites and energy"/>
    <property type="evidence" value="ECO:0007669"/>
    <property type="project" value="UniProtKB-ARBA"/>
</dbReference>
<dbReference type="SMART" id="SM00861">
    <property type="entry name" value="Transket_pyr"/>
    <property type="match status" value="1"/>
</dbReference>
<dbReference type="GO" id="GO:0003863">
    <property type="term" value="F:branched-chain 2-oxo acid dehydrogenase activity"/>
    <property type="evidence" value="ECO:0007669"/>
    <property type="project" value="UniProtKB-EC"/>
</dbReference>
<name>A0A507DUB9_9FUNG</name>
<evidence type="ECO:0000256" key="4">
    <source>
        <dbReference type="ARBA" id="ARBA00051764"/>
    </source>
</evidence>
<dbReference type="STRING" id="109895.A0A507DUB9"/>
<dbReference type="Pfam" id="PF02779">
    <property type="entry name" value="Transket_pyr"/>
    <property type="match status" value="1"/>
</dbReference>
<gene>
    <name evidence="6" type="ORF">PhCBS80983_g05626</name>
</gene>
<evidence type="ECO:0000259" key="5">
    <source>
        <dbReference type="SMART" id="SM00861"/>
    </source>
</evidence>
<dbReference type="InterPro" id="IPR009014">
    <property type="entry name" value="Transketo_C/PFOR_II"/>
</dbReference>
<evidence type="ECO:0000256" key="1">
    <source>
        <dbReference type="ARBA" id="ARBA00001964"/>
    </source>
</evidence>
<dbReference type="EC" id="1.2.4.4" evidence="2"/>
<dbReference type="CDD" id="cd07036">
    <property type="entry name" value="TPP_PYR_E1-PDHc-beta_like"/>
    <property type="match status" value="1"/>
</dbReference>
<dbReference type="InterPro" id="IPR005475">
    <property type="entry name" value="Transketolase-like_Pyr-bd"/>
</dbReference>
<dbReference type="GO" id="GO:0007584">
    <property type="term" value="P:response to nutrient"/>
    <property type="evidence" value="ECO:0007669"/>
    <property type="project" value="TreeGrafter"/>
</dbReference>
<dbReference type="Gene3D" id="3.40.50.970">
    <property type="match status" value="1"/>
</dbReference>
<dbReference type="Gene3D" id="3.40.50.920">
    <property type="match status" value="1"/>
</dbReference>
<keyword evidence="7" id="KW-1185">Reference proteome</keyword>
<dbReference type="Pfam" id="PF02780">
    <property type="entry name" value="Transketolase_C"/>
    <property type="match status" value="1"/>
</dbReference>
<dbReference type="FunFam" id="3.40.50.920:FF:000001">
    <property type="entry name" value="Pyruvate dehydrogenase E1 beta subunit"/>
    <property type="match status" value="1"/>
</dbReference>
<organism evidence="6 7">
    <name type="scientific">Powellomyces hirtus</name>
    <dbReference type="NCBI Taxonomy" id="109895"/>
    <lineage>
        <taxon>Eukaryota</taxon>
        <taxon>Fungi</taxon>
        <taxon>Fungi incertae sedis</taxon>
        <taxon>Chytridiomycota</taxon>
        <taxon>Chytridiomycota incertae sedis</taxon>
        <taxon>Chytridiomycetes</taxon>
        <taxon>Spizellomycetales</taxon>
        <taxon>Powellomycetaceae</taxon>
        <taxon>Powellomyces</taxon>
    </lineage>
</organism>
<comment type="cofactor">
    <cofactor evidence="1">
        <name>thiamine diphosphate</name>
        <dbReference type="ChEBI" id="CHEBI:58937"/>
    </cofactor>
</comment>
<evidence type="ECO:0000313" key="7">
    <source>
        <dbReference type="Proteomes" id="UP000318582"/>
    </source>
</evidence>
<proteinExistence type="predicted"/>
<dbReference type="PANTHER" id="PTHR42980">
    <property type="entry name" value="2-OXOISOVALERATE DEHYDROGENASE SUBUNIT BETA-RELATED"/>
    <property type="match status" value="1"/>
</dbReference>
<evidence type="ECO:0000256" key="3">
    <source>
        <dbReference type="ARBA" id="ARBA00023002"/>
    </source>
</evidence>
<comment type="caution">
    <text evidence="6">The sequence shown here is derived from an EMBL/GenBank/DDBJ whole genome shotgun (WGS) entry which is preliminary data.</text>
</comment>
<sequence length="398" mass="43181">MFARRFLRIPTSALRPSTFTTSSSSIRTYASAAGTPPPAEGFMPSVATSAFMNNTREKALANPELKAVAAGQTKKMNLFQSVNEAMDIALATDEKAVVFGEDVGFGGVFRCTMGLQEKYGADRVFNTPLTEQGLIGFGIGMAAVGHTAIAEIQFADYVFPAFDQIVNEAAKYRYRSGNQFDCGGLTIRMPCMAVGHGGHYHSQSPEAYFAHTPGIKVVIPRSPIQAKGLLLAAIRDPNPVIVMEPKILYRAAVEQVPEGDYTLPLGKAEVLREGKDVTVVGWGSQLYVLETAIAMLEQQIPGLSVELIDLRSVLPWDVETIEKSVNKTGRLVIAHEAPSTGGFGAEIAAAIQERCFLRLESPIQRVAGWDIPFPLVFEKFYVPSALRCAEGIKKALNY</sequence>
<dbReference type="Proteomes" id="UP000318582">
    <property type="component" value="Unassembled WGS sequence"/>
</dbReference>
<dbReference type="GO" id="GO:0009083">
    <property type="term" value="P:branched-chain amino acid catabolic process"/>
    <property type="evidence" value="ECO:0007669"/>
    <property type="project" value="TreeGrafter"/>
</dbReference>
<dbReference type="InterPro" id="IPR033248">
    <property type="entry name" value="Transketolase_C"/>
</dbReference>
<feature type="domain" description="Transketolase-like pyrimidine-binding" evidence="5">
    <location>
        <begin position="76"/>
        <end position="251"/>
    </location>
</feature>
<dbReference type="PANTHER" id="PTHR42980:SF1">
    <property type="entry name" value="2-OXOISOVALERATE DEHYDROGENASE SUBUNIT BETA, MITOCHONDRIAL"/>
    <property type="match status" value="1"/>
</dbReference>
<reference evidence="6 7" key="1">
    <citation type="journal article" date="2019" name="Sci. Rep.">
        <title>Comparative genomics of chytrid fungi reveal insights into the obligate biotrophic and pathogenic lifestyle of Synchytrium endobioticum.</title>
        <authorList>
            <person name="van de Vossenberg B.T.L.H."/>
            <person name="Warris S."/>
            <person name="Nguyen H.D.T."/>
            <person name="van Gent-Pelzer M.P.E."/>
            <person name="Joly D.L."/>
            <person name="van de Geest H.C."/>
            <person name="Bonants P.J.M."/>
            <person name="Smith D.S."/>
            <person name="Levesque C.A."/>
            <person name="van der Lee T.A.J."/>
        </authorList>
    </citation>
    <scope>NUCLEOTIDE SEQUENCE [LARGE SCALE GENOMIC DNA]</scope>
    <source>
        <strain evidence="6 7">CBS 809.83</strain>
    </source>
</reference>
<dbReference type="SUPFAM" id="SSF52922">
    <property type="entry name" value="TK C-terminal domain-like"/>
    <property type="match status" value="1"/>
</dbReference>
<dbReference type="EMBL" id="QEAQ01000129">
    <property type="protein sequence ID" value="TPX55071.1"/>
    <property type="molecule type" value="Genomic_DNA"/>
</dbReference>
<dbReference type="AlphaFoldDB" id="A0A507DUB9"/>
<comment type="catalytic activity">
    <reaction evidence="4">
        <text>N(6)-[(R)-lipoyl]-L-lysyl-[protein] + 3-methyl-2-oxobutanoate + H(+) = N(6)-[(R)-S(8)-2-methylpropanoyldihydrolipoyl]-L-lysyl-[protein] + CO2</text>
        <dbReference type="Rhea" id="RHEA:13457"/>
        <dbReference type="Rhea" id="RHEA-COMP:10474"/>
        <dbReference type="Rhea" id="RHEA-COMP:10497"/>
        <dbReference type="ChEBI" id="CHEBI:11851"/>
        <dbReference type="ChEBI" id="CHEBI:15378"/>
        <dbReference type="ChEBI" id="CHEBI:16526"/>
        <dbReference type="ChEBI" id="CHEBI:83099"/>
        <dbReference type="ChEBI" id="CHEBI:83142"/>
        <dbReference type="EC" id="1.2.4.4"/>
    </reaction>
    <physiologicalReaction direction="left-to-right" evidence="4">
        <dbReference type="Rhea" id="RHEA:13458"/>
    </physiologicalReaction>
</comment>
<evidence type="ECO:0000313" key="6">
    <source>
        <dbReference type="EMBL" id="TPX55071.1"/>
    </source>
</evidence>